<evidence type="ECO:0000259" key="1">
    <source>
        <dbReference type="Pfam" id="PF13672"/>
    </source>
</evidence>
<keyword evidence="3" id="KW-1185">Reference proteome</keyword>
<reference evidence="3" key="1">
    <citation type="submission" date="2016-10" db="EMBL/GenBank/DDBJ databases">
        <authorList>
            <person name="Varghese N."/>
        </authorList>
    </citation>
    <scope>NUCLEOTIDE SEQUENCE [LARGE SCALE GENOMIC DNA]</scope>
    <source>
        <strain evidence="3">DSM 17980</strain>
    </source>
</reference>
<evidence type="ECO:0000313" key="3">
    <source>
        <dbReference type="Proteomes" id="UP000183508"/>
    </source>
</evidence>
<dbReference type="AlphaFoldDB" id="A0A1I7G9U3"/>
<dbReference type="STRING" id="392015.SAMN05421543_10288"/>
<proteinExistence type="predicted"/>
<protein>
    <submittedName>
        <fullName evidence="2">Serine/threonine protein phosphatase PrpC</fullName>
    </submittedName>
</protein>
<name>A0A1I7G9U3_9BACL</name>
<feature type="domain" description="PPM-type phosphatase" evidence="1">
    <location>
        <begin position="18"/>
        <end position="223"/>
    </location>
</feature>
<dbReference type="Proteomes" id="UP000183508">
    <property type="component" value="Unassembled WGS sequence"/>
</dbReference>
<dbReference type="RefSeq" id="WP_074949449.1">
    <property type="nucleotide sequence ID" value="NZ_FPBV01000002.1"/>
</dbReference>
<dbReference type="SUPFAM" id="SSF81606">
    <property type="entry name" value="PP2C-like"/>
    <property type="match status" value="1"/>
</dbReference>
<accession>A0A1I7G9U3</accession>
<organism evidence="2 3">
    <name type="scientific">Alicyclobacillus macrosporangiidus</name>
    <dbReference type="NCBI Taxonomy" id="392015"/>
    <lineage>
        <taxon>Bacteria</taxon>
        <taxon>Bacillati</taxon>
        <taxon>Bacillota</taxon>
        <taxon>Bacilli</taxon>
        <taxon>Bacillales</taxon>
        <taxon>Alicyclobacillaceae</taxon>
        <taxon>Alicyclobacillus</taxon>
    </lineage>
</organism>
<evidence type="ECO:0000313" key="2">
    <source>
        <dbReference type="EMBL" id="SFU45101.1"/>
    </source>
</evidence>
<dbReference type="EMBL" id="FPBV01000002">
    <property type="protein sequence ID" value="SFU45101.1"/>
    <property type="molecule type" value="Genomic_DNA"/>
</dbReference>
<sequence length="275" mass="30249">MVQVRRVEVYSLQGAKPLNEDAFAVNPVARIYGVFDGATSVTDWHDAQGRTGGYLAAHLFRKHFEELTQPADLRCEILTANDALRQAMVAAQVDVADKTKLWCTCAAVVCVQPGQLAFAQLGDCMILGLRDDGSHQVYTKDTVEGISERARRHRLERVKAGEAMDLEAYVDPVRAALYNRTLANTPHGYTVANGTPEVKEGVQVGVIDPVGLEQLGIVSDGLFYPARRGPRADWNSTARFIRQHGMASYIAHVVSQERDLGIRPDDKTALVLHLI</sequence>
<gene>
    <name evidence="2" type="ORF">SAMN05421543_10288</name>
</gene>
<dbReference type="Pfam" id="PF13672">
    <property type="entry name" value="PP2C_2"/>
    <property type="match status" value="1"/>
</dbReference>
<dbReference type="InterPro" id="IPR036457">
    <property type="entry name" value="PPM-type-like_dom_sf"/>
</dbReference>
<dbReference type="InterPro" id="IPR001932">
    <property type="entry name" value="PPM-type_phosphatase-like_dom"/>
</dbReference>
<dbReference type="Gene3D" id="3.60.40.10">
    <property type="entry name" value="PPM-type phosphatase domain"/>
    <property type="match status" value="1"/>
</dbReference>